<dbReference type="Pfam" id="PF00046">
    <property type="entry name" value="Homeodomain"/>
    <property type="match status" value="1"/>
</dbReference>
<keyword evidence="1 2" id="KW-0238">DNA-binding</keyword>
<evidence type="ECO:0000313" key="5">
    <source>
        <dbReference type="EMBL" id="CAL1695065.1"/>
    </source>
</evidence>
<keyword evidence="1 2" id="KW-0539">Nucleus</keyword>
<organism evidence="5 6">
    <name type="scientific">Somion occarium</name>
    <dbReference type="NCBI Taxonomy" id="3059160"/>
    <lineage>
        <taxon>Eukaryota</taxon>
        <taxon>Fungi</taxon>
        <taxon>Dikarya</taxon>
        <taxon>Basidiomycota</taxon>
        <taxon>Agaricomycotina</taxon>
        <taxon>Agaricomycetes</taxon>
        <taxon>Polyporales</taxon>
        <taxon>Cerrenaceae</taxon>
        <taxon>Somion</taxon>
    </lineage>
</organism>
<evidence type="ECO:0000256" key="1">
    <source>
        <dbReference type="PROSITE-ProRule" id="PRU00108"/>
    </source>
</evidence>
<dbReference type="SUPFAM" id="SSF46689">
    <property type="entry name" value="Homeodomain-like"/>
    <property type="match status" value="1"/>
</dbReference>
<dbReference type="InterPro" id="IPR009057">
    <property type="entry name" value="Homeodomain-like_sf"/>
</dbReference>
<protein>
    <recommendedName>
        <fullName evidence="4">Homeobox domain-containing protein</fullName>
    </recommendedName>
</protein>
<comment type="subcellular location">
    <subcellularLocation>
        <location evidence="1 2">Nucleus</location>
    </subcellularLocation>
</comment>
<proteinExistence type="predicted"/>
<dbReference type="Gene3D" id="1.10.10.60">
    <property type="entry name" value="Homeodomain-like"/>
    <property type="match status" value="1"/>
</dbReference>
<dbReference type="Proteomes" id="UP001497453">
    <property type="component" value="Chromosome 1"/>
</dbReference>
<accession>A0ABP1CHB5</accession>
<dbReference type="InterPro" id="IPR001356">
    <property type="entry name" value="HD"/>
</dbReference>
<dbReference type="SMART" id="SM00389">
    <property type="entry name" value="HOX"/>
    <property type="match status" value="1"/>
</dbReference>
<sequence>MPRNASTSTRPQRATARRSLPEAAPSPRQRMTMSQKETLLDVFRVNDSPSPEKMKELSVALDGFPVDKIERWFRTQRHLAGKDAMKNASQDGLGYDHLGLPSRDVPSSPSSCTDSILVLTPPATHASLSHVDSFPKGPPSPLADAEAVDALLYFHQNPVMFAKIDEVAFA</sequence>
<feature type="region of interest" description="Disordered" evidence="3">
    <location>
        <begin position="1"/>
        <end position="37"/>
    </location>
</feature>
<reference evidence="6" key="1">
    <citation type="submission" date="2024-04" db="EMBL/GenBank/DDBJ databases">
        <authorList>
            <person name="Shaw F."/>
            <person name="Minotto A."/>
        </authorList>
    </citation>
    <scope>NUCLEOTIDE SEQUENCE [LARGE SCALE GENOMIC DNA]</scope>
</reference>
<feature type="compositionally biased region" description="Polar residues" evidence="3">
    <location>
        <begin position="1"/>
        <end position="12"/>
    </location>
</feature>
<gene>
    <name evidence="5" type="ORF">GFSPODELE1_LOCUS577</name>
</gene>
<evidence type="ECO:0000259" key="4">
    <source>
        <dbReference type="PROSITE" id="PS50071"/>
    </source>
</evidence>
<dbReference type="EMBL" id="OZ037944">
    <property type="protein sequence ID" value="CAL1695065.1"/>
    <property type="molecule type" value="Genomic_DNA"/>
</dbReference>
<feature type="domain" description="Homeobox" evidence="4">
    <location>
        <begin position="22"/>
        <end position="83"/>
    </location>
</feature>
<feature type="DNA-binding region" description="Homeobox" evidence="1">
    <location>
        <begin position="24"/>
        <end position="84"/>
    </location>
</feature>
<keyword evidence="6" id="KW-1185">Reference proteome</keyword>
<evidence type="ECO:0000256" key="3">
    <source>
        <dbReference type="SAM" id="MobiDB-lite"/>
    </source>
</evidence>
<evidence type="ECO:0000313" key="6">
    <source>
        <dbReference type="Proteomes" id="UP001497453"/>
    </source>
</evidence>
<keyword evidence="1 2" id="KW-0371">Homeobox</keyword>
<dbReference type="PROSITE" id="PS50071">
    <property type="entry name" value="HOMEOBOX_2"/>
    <property type="match status" value="1"/>
</dbReference>
<name>A0ABP1CHB5_9APHY</name>
<evidence type="ECO:0000256" key="2">
    <source>
        <dbReference type="RuleBase" id="RU000682"/>
    </source>
</evidence>